<evidence type="ECO:0008006" key="3">
    <source>
        <dbReference type="Google" id="ProtNLM"/>
    </source>
</evidence>
<organism evidence="1 2">
    <name type="scientific">Streptomyces evansiae</name>
    <dbReference type="NCBI Taxonomy" id="3075535"/>
    <lineage>
        <taxon>Bacteria</taxon>
        <taxon>Bacillati</taxon>
        <taxon>Actinomycetota</taxon>
        <taxon>Actinomycetes</taxon>
        <taxon>Kitasatosporales</taxon>
        <taxon>Streptomycetaceae</taxon>
        <taxon>Streptomyces</taxon>
    </lineage>
</organism>
<name>A0ABU2R7J5_9ACTN</name>
<sequence length="136" mass="14719">MPTSAPGFFPDVQAIVRDLLKKRPEVAEAYVDDAPPDGFDGTRLAVLVSRMGGAWVDDLHVDQPLIQLEVYGPTKSQAHALANAARATLLAATGTVFGASFIGEVTEEDGPRWLPDYIYAGANRYVCILRMAVRTD</sequence>
<reference evidence="2" key="1">
    <citation type="submission" date="2023-07" db="EMBL/GenBank/DDBJ databases">
        <title>30 novel species of actinomycetes from the DSMZ collection.</title>
        <authorList>
            <person name="Nouioui I."/>
        </authorList>
    </citation>
    <scope>NUCLEOTIDE SEQUENCE [LARGE SCALE GENOMIC DNA]</scope>
    <source>
        <strain evidence="2">DSM 41979</strain>
    </source>
</reference>
<keyword evidence="2" id="KW-1185">Reference proteome</keyword>
<comment type="caution">
    <text evidence="1">The sequence shown here is derived from an EMBL/GenBank/DDBJ whole genome shotgun (WGS) entry which is preliminary data.</text>
</comment>
<dbReference type="EMBL" id="JAVRET010000074">
    <property type="protein sequence ID" value="MDT0412231.1"/>
    <property type="molecule type" value="Genomic_DNA"/>
</dbReference>
<protein>
    <recommendedName>
        <fullName evidence="3">Tail terminator</fullName>
    </recommendedName>
</protein>
<evidence type="ECO:0000313" key="2">
    <source>
        <dbReference type="Proteomes" id="UP001183610"/>
    </source>
</evidence>
<evidence type="ECO:0000313" key="1">
    <source>
        <dbReference type="EMBL" id="MDT0412231.1"/>
    </source>
</evidence>
<proteinExistence type="predicted"/>
<gene>
    <name evidence="1" type="ORF">RM698_24690</name>
</gene>
<dbReference type="RefSeq" id="WP_009067197.1">
    <property type="nucleotide sequence ID" value="NZ_JAVRET010000074.1"/>
</dbReference>
<dbReference type="Proteomes" id="UP001183610">
    <property type="component" value="Unassembled WGS sequence"/>
</dbReference>
<accession>A0ABU2R7J5</accession>